<feature type="compositionally biased region" description="Polar residues" evidence="1">
    <location>
        <begin position="209"/>
        <end position="223"/>
    </location>
</feature>
<evidence type="ECO:0000256" key="1">
    <source>
        <dbReference type="SAM" id="MobiDB-lite"/>
    </source>
</evidence>
<dbReference type="EMBL" id="BQMJ01000010">
    <property type="protein sequence ID" value="GJQ09621.1"/>
    <property type="molecule type" value="Genomic_DNA"/>
</dbReference>
<feature type="compositionally biased region" description="Basic and acidic residues" evidence="1">
    <location>
        <begin position="188"/>
        <end position="208"/>
    </location>
</feature>
<feature type="region of interest" description="Disordered" evidence="1">
    <location>
        <begin position="150"/>
        <end position="330"/>
    </location>
</feature>
<dbReference type="Proteomes" id="UP001061958">
    <property type="component" value="Unassembled WGS sequence"/>
</dbReference>
<evidence type="ECO:0000313" key="3">
    <source>
        <dbReference type="Proteomes" id="UP001061958"/>
    </source>
</evidence>
<feature type="compositionally biased region" description="Polar residues" evidence="1">
    <location>
        <begin position="168"/>
        <end position="177"/>
    </location>
</feature>
<comment type="caution">
    <text evidence="2">The sequence shown here is derived from an EMBL/GenBank/DDBJ whole genome shotgun (WGS) entry which is preliminary data.</text>
</comment>
<evidence type="ECO:0000313" key="2">
    <source>
        <dbReference type="EMBL" id="GJQ09621.1"/>
    </source>
</evidence>
<proteinExistence type="predicted"/>
<gene>
    <name evidence="2" type="ORF">GpartN1_g1412.t1</name>
</gene>
<dbReference type="AlphaFoldDB" id="A0A9C7PSH2"/>
<feature type="compositionally biased region" description="Basic and acidic residues" evidence="1">
    <location>
        <begin position="252"/>
        <end position="267"/>
    </location>
</feature>
<feature type="compositionally biased region" description="Basic residues" evidence="1">
    <location>
        <begin position="268"/>
        <end position="277"/>
    </location>
</feature>
<sequence>MYELERTVFQELFRRVLDNQYQVTPEERKALVQCDNSIVRRGIFSALTSFSLIYYGLKHFQKYFNASSSVRLRPAIPATLLGLTTGFFYGRTAAPGCLQNLMNVPDSAVAEEVKIIMKELYEQSPSSSRGHTIATRYGFVLDSSTTQLNTPDIGFGDNENSDWKEVDTWQSDGSIGQSVARKRVGPRNPDKRRVEHGSLHTDNLDNHINKNVITKSATSLPNSETDDGFASLPGDSNSNSNSDVLDSGDIGNDSRQESTIHESSVKRESHRRRRRNEVRRSNGQVKPVESDPTEQGTIHADTKDLLSSSQDTDVLWGSSSSDGGSSATLF</sequence>
<dbReference type="OrthoDB" id="10003372at2759"/>
<keyword evidence="3" id="KW-1185">Reference proteome</keyword>
<reference evidence="2" key="2">
    <citation type="submission" date="2022-01" db="EMBL/GenBank/DDBJ databases">
        <authorList>
            <person name="Hirooka S."/>
            <person name="Miyagishima S.Y."/>
        </authorList>
    </citation>
    <scope>NUCLEOTIDE SEQUENCE</scope>
    <source>
        <strain evidence="2">NBRC 102759</strain>
    </source>
</reference>
<organism evidence="2 3">
    <name type="scientific">Galdieria partita</name>
    <dbReference type="NCBI Taxonomy" id="83374"/>
    <lineage>
        <taxon>Eukaryota</taxon>
        <taxon>Rhodophyta</taxon>
        <taxon>Bangiophyceae</taxon>
        <taxon>Galdieriales</taxon>
        <taxon>Galdieriaceae</taxon>
        <taxon>Galdieria</taxon>
    </lineage>
</organism>
<reference evidence="2" key="1">
    <citation type="journal article" date="2022" name="Proc. Natl. Acad. Sci. U.S.A.">
        <title>Life cycle and functional genomics of the unicellular red alga Galdieria for elucidating algal and plant evolution and industrial use.</title>
        <authorList>
            <person name="Hirooka S."/>
            <person name="Itabashi T."/>
            <person name="Ichinose T.M."/>
            <person name="Onuma R."/>
            <person name="Fujiwara T."/>
            <person name="Yamashita S."/>
            <person name="Jong L.W."/>
            <person name="Tomita R."/>
            <person name="Iwane A.H."/>
            <person name="Miyagishima S.Y."/>
        </authorList>
    </citation>
    <scope>NUCLEOTIDE SEQUENCE</scope>
    <source>
        <strain evidence="2">NBRC 102759</strain>
    </source>
</reference>
<name>A0A9C7PSH2_9RHOD</name>
<protein>
    <submittedName>
        <fullName evidence="2">Uncharacterized protein</fullName>
    </submittedName>
</protein>
<accession>A0A9C7PSH2</accession>
<feature type="compositionally biased region" description="Low complexity" evidence="1">
    <location>
        <begin position="231"/>
        <end position="249"/>
    </location>
</feature>
<feature type="compositionally biased region" description="Low complexity" evidence="1">
    <location>
        <begin position="317"/>
        <end position="330"/>
    </location>
</feature>